<evidence type="ECO:0000313" key="1">
    <source>
        <dbReference type="EMBL" id="EJW99925.1"/>
    </source>
</evidence>
<name>J9CIM5_9ZZZZ</name>
<organism evidence="1">
    <name type="scientific">gut metagenome</name>
    <dbReference type="NCBI Taxonomy" id="749906"/>
    <lineage>
        <taxon>unclassified sequences</taxon>
        <taxon>metagenomes</taxon>
        <taxon>organismal metagenomes</taxon>
    </lineage>
</organism>
<dbReference type="Pfam" id="PF08842">
    <property type="entry name" value="Mfa2"/>
    <property type="match status" value="1"/>
</dbReference>
<gene>
    <name evidence="1" type="ORF">EVA_11974</name>
</gene>
<reference evidence="1" key="1">
    <citation type="journal article" date="2012" name="PLoS ONE">
        <title>Gene sets for utilization of primary and secondary nutrition supplies in the distal gut of endangered iberian lynx.</title>
        <authorList>
            <person name="Alcaide M."/>
            <person name="Messina E."/>
            <person name="Richter M."/>
            <person name="Bargiela R."/>
            <person name="Peplies J."/>
            <person name="Huws S.A."/>
            <person name="Newbold C.J."/>
            <person name="Golyshin P.N."/>
            <person name="Simon M.A."/>
            <person name="Lopez G."/>
            <person name="Yakimov M.M."/>
            <person name="Ferrer M."/>
        </authorList>
    </citation>
    <scope>NUCLEOTIDE SEQUENCE</scope>
</reference>
<comment type="caution">
    <text evidence="1">The sequence shown here is derived from an EMBL/GenBank/DDBJ whole genome shotgun (WGS) entry which is preliminary data.</text>
</comment>
<accession>J9CIM5</accession>
<dbReference type="AlphaFoldDB" id="J9CIM5"/>
<protein>
    <submittedName>
        <fullName evidence="1">Protein containing DUF1812</fullName>
    </submittedName>
</protein>
<sequence length="176" mass="20101">MELTYEQSRVVVIGLTKDTNRFRIVVQGTEGMDLLSSDIHVSINDRNGWLAPDNSLLPDERITYRPYFQAAADVSGKEGKRLPTVISELNTLRLVESQHPRLIIHTSNGEVLVDIDLIEYLLLTKMEGHQMSSQEYLDRQDEYALIFFLNKDALGNYLLLQVKINGWIIRPQSGNL</sequence>
<dbReference type="EMBL" id="AMCI01003599">
    <property type="protein sequence ID" value="EJW99925.1"/>
    <property type="molecule type" value="Genomic_DNA"/>
</dbReference>
<dbReference type="InterPro" id="IPR014941">
    <property type="entry name" value="FimB/Mfa2/Mfa3"/>
</dbReference>
<dbReference type="Gene3D" id="2.60.40.2100">
    <property type="match status" value="1"/>
</dbReference>
<dbReference type="Gene3D" id="2.60.40.2090">
    <property type="match status" value="1"/>
</dbReference>
<proteinExistence type="predicted"/>